<evidence type="ECO:0000256" key="1">
    <source>
        <dbReference type="SAM" id="SignalP"/>
    </source>
</evidence>
<feature type="signal peptide" evidence="1">
    <location>
        <begin position="1"/>
        <end position="30"/>
    </location>
</feature>
<dbReference type="EMBL" id="LT985188">
    <property type="protein sequence ID" value="SPD88406.1"/>
    <property type="molecule type" value="Genomic_DNA"/>
</dbReference>
<dbReference type="RefSeq" id="WP_105186929.1">
    <property type="nucleotide sequence ID" value="NZ_BAAAGO010000001.1"/>
</dbReference>
<reference evidence="2 3" key="1">
    <citation type="submission" date="2018-02" db="EMBL/GenBank/DDBJ databases">
        <authorList>
            <person name="Cohen D.B."/>
            <person name="Kent A.D."/>
        </authorList>
    </citation>
    <scope>NUCLEOTIDE SEQUENCE [LARGE SCALE GENOMIC DNA]</scope>
    <source>
        <strain evidence="2">1</strain>
    </source>
</reference>
<name>A0A2N9JKV7_9ACTN</name>
<accession>A0A2N9JKV7</accession>
<organism evidence="2 3">
    <name type="scientific">Micropruina glycogenica</name>
    <dbReference type="NCBI Taxonomy" id="75385"/>
    <lineage>
        <taxon>Bacteria</taxon>
        <taxon>Bacillati</taxon>
        <taxon>Actinomycetota</taxon>
        <taxon>Actinomycetes</taxon>
        <taxon>Propionibacteriales</taxon>
        <taxon>Nocardioidaceae</taxon>
        <taxon>Micropruina</taxon>
    </lineage>
</organism>
<evidence type="ECO:0008006" key="4">
    <source>
        <dbReference type="Google" id="ProtNLM"/>
    </source>
</evidence>
<protein>
    <recommendedName>
        <fullName evidence="4">Secreted protein</fullName>
    </recommendedName>
</protein>
<evidence type="ECO:0000313" key="3">
    <source>
        <dbReference type="Proteomes" id="UP000238164"/>
    </source>
</evidence>
<dbReference type="Proteomes" id="UP000238164">
    <property type="component" value="Chromosome 1"/>
</dbReference>
<dbReference type="OrthoDB" id="4938105at2"/>
<sequence>MTLKKNTRRIAASGAVAAIAAIGFAGAAQAVSTSSCTATPYTPTYSYTNTSGVKVLQYKIQVTCSANRTATVEQYRMEEDTFSDDTIGHTTYNRSFSSAGTQYIYFYGTLPDTELGQEEMYQKIRLRVSSNGVTSAWTGWQKSGVQSFFN</sequence>
<dbReference type="KEGG" id="mgg:MPLG2_3376"/>
<proteinExistence type="predicted"/>
<evidence type="ECO:0000313" key="2">
    <source>
        <dbReference type="EMBL" id="SPD88406.1"/>
    </source>
</evidence>
<keyword evidence="3" id="KW-1185">Reference proteome</keyword>
<dbReference type="AlphaFoldDB" id="A0A2N9JKV7"/>
<gene>
    <name evidence="2" type="ORF">MPLG2_3376</name>
</gene>
<feature type="chain" id="PRO_5014828601" description="Secreted protein" evidence="1">
    <location>
        <begin position="31"/>
        <end position="150"/>
    </location>
</feature>
<keyword evidence="1" id="KW-0732">Signal</keyword>